<evidence type="ECO:0000313" key="5">
    <source>
        <dbReference type="EMBL" id="HGQ86446.1"/>
    </source>
</evidence>
<dbReference type="GO" id="GO:0019752">
    <property type="term" value="P:carboxylic acid metabolic process"/>
    <property type="evidence" value="ECO:0007669"/>
    <property type="project" value="UniProtKB-ARBA"/>
</dbReference>
<name>A0A7C4NWH2_9BACT</name>
<organism evidence="5">
    <name type="scientific">Thermodesulfobacterium geofontis</name>
    <dbReference type="NCBI Taxonomy" id="1295609"/>
    <lineage>
        <taxon>Bacteria</taxon>
        <taxon>Pseudomonadati</taxon>
        <taxon>Thermodesulfobacteriota</taxon>
        <taxon>Thermodesulfobacteria</taxon>
        <taxon>Thermodesulfobacteriales</taxon>
        <taxon>Thermodesulfobacteriaceae</taxon>
        <taxon>Thermodesulfobacterium</taxon>
    </lineage>
</organism>
<dbReference type="InterPro" id="IPR018833">
    <property type="entry name" value="Rv2993c-like_N"/>
</dbReference>
<comment type="caution">
    <text evidence="5">The sequence shown here is derived from an EMBL/GenBank/DDBJ whole genome shotgun (WGS) entry which is preliminary data.</text>
</comment>
<dbReference type="GO" id="GO:0046872">
    <property type="term" value="F:metal ion binding"/>
    <property type="evidence" value="ECO:0007669"/>
    <property type="project" value="UniProtKB-KW"/>
</dbReference>
<protein>
    <submittedName>
        <fullName evidence="5">DUF2437 domain-containing protein</fullName>
    </submittedName>
</protein>
<feature type="domain" description="Rv2993c-like N-terminal" evidence="4">
    <location>
        <begin position="1"/>
        <end position="49"/>
    </location>
</feature>
<dbReference type="InterPro" id="IPR051121">
    <property type="entry name" value="FAH"/>
</dbReference>
<reference evidence="5" key="1">
    <citation type="journal article" date="2020" name="mSystems">
        <title>Genome- and Community-Level Interaction Insights into Carbon Utilization and Element Cycling Functions of Hydrothermarchaeota in Hydrothermal Sediment.</title>
        <authorList>
            <person name="Zhou Z."/>
            <person name="Liu Y."/>
            <person name="Xu W."/>
            <person name="Pan J."/>
            <person name="Luo Z.H."/>
            <person name="Li M."/>
        </authorList>
    </citation>
    <scope>NUCLEOTIDE SEQUENCE [LARGE SCALE GENOMIC DNA]</scope>
    <source>
        <strain evidence="5">SpSt-6</strain>
    </source>
</reference>
<dbReference type="SUPFAM" id="SSF56529">
    <property type="entry name" value="FAH"/>
    <property type="match status" value="1"/>
</dbReference>
<keyword evidence="2" id="KW-0479">Metal-binding</keyword>
<proteinExistence type="inferred from homology"/>
<evidence type="ECO:0000259" key="4">
    <source>
        <dbReference type="Pfam" id="PF10370"/>
    </source>
</evidence>
<dbReference type="Gene3D" id="2.30.30.370">
    <property type="entry name" value="FAH"/>
    <property type="match status" value="1"/>
</dbReference>
<evidence type="ECO:0000259" key="3">
    <source>
        <dbReference type="Pfam" id="PF01557"/>
    </source>
</evidence>
<accession>A0A7C4NWH2</accession>
<dbReference type="GO" id="GO:0016853">
    <property type="term" value="F:isomerase activity"/>
    <property type="evidence" value="ECO:0007669"/>
    <property type="project" value="UniProtKB-ARBA"/>
</dbReference>
<evidence type="ECO:0000256" key="1">
    <source>
        <dbReference type="ARBA" id="ARBA00010211"/>
    </source>
</evidence>
<dbReference type="Pfam" id="PF01557">
    <property type="entry name" value="FAA_hydrolase"/>
    <property type="match status" value="1"/>
</dbReference>
<comment type="similarity">
    <text evidence="1">Belongs to the FAH family.</text>
</comment>
<sequence length="254" mass="28756">MKIGRFLYKKKIFFGIVKEDKILEIKNPFNLEKLTGKEYKLEEVKILSPCLPSKIIAVGLNYRDHAKELNMKIPEEPIIFLKPPTAVIGPEENIILPPESKEVHYEGELAVVIGKTIYRPKNFKDIESAILGYTCFNDVTARDLQRKDGQWTRSKSFNTFAPLGPFIVTEIDPSNLKIETKVNGKIRQSSSTKELIFNVFELIKFVSNIMTLFPGDVIATGTPPGVGVLKEGDVVEIFIERIGVLRNGVKRNEY</sequence>
<dbReference type="AlphaFoldDB" id="A0A7C4NWH2"/>
<dbReference type="PANTHER" id="PTHR42796:SF4">
    <property type="entry name" value="FUMARYLACETOACETATE HYDROLASE DOMAIN-CONTAINING PROTEIN 2A"/>
    <property type="match status" value="1"/>
</dbReference>
<dbReference type="Gene3D" id="3.90.850.10">
    <property type="entry name" value="Fumarylacetoacetase-like, C-terminal domain"/>
    <property type="match status" value="1"/>
</dbReference>
<dbReference type="InterPro" id="IPR036663">
    <property type="entry name" value="Fumarylacetoacetase_C_sf"/>
</dbReference>
<feature type="domain" description="Fumarylacetoacetase-like C-terminal" evidence="3">
    <location>
        <begin position="54"/>
        <end position="249"/>
    </location>
</feature>
<evidence type="ECO:0000256" key="2">
    <source>
        <dbReference type="ARBA" id="ARBA00022723"/>
    </source>
</evidence>
<dbReference type="FunFam" id="3.90.850.10:FF:000002">
    <property type="entry name" value="2-hydroxyhepta-2,4-diene-1,7-dioate isomerase"/>
    <property type="match status" value="1"/>
</dbReference>
<dbReference type="PANTHER" id="PTHR42796">
    <property type="entry name" value="FUMARYLACETOACETATE HYDROLASE DOMAIN-CONTAINING PROTEIN 2A-RELATED"/>
    <property type="match status" value="1"/>
</dbReference>
<dbReference type="Pfam" id="PF10370">
    <property type="entry name" value="Rv2993c-like_N"/>
    <property type="match status" value="1"/>
</dbReference>
<dbReference type="InterPro" id="IPR011234">
    <property type="entry name" value="Fumarylacetoacetase-like_C"/>
</dbReference>
<gene>
    <name evidence="5" type="ORF">ENT66_09345</name>
</gene>
<dbReference type="EMBL" id="DSZN01000143">
    <property type="protein sequence ID" value="HGQ86446.1"/>
    <property type="molecule type" value="Genomic_DNA"/>
</dbReference>